<dbReference type="PANTHER" id="PTHR43110:SF1">
    <property type="entry name" value="THIOL PEROXIDASE"/>
    <property type="match status" value="1"/>
</dbReference>
<dbReference type="Pfam" id="PF00578">
    <property type="entry name" value="AhpC-TSA"/>
    <property type="match status" value="1"/>
</dbReference>
<evidence type="ECO:0000313" key="3">
    <source>
        <dbReference type="EMBL" id="HGZ43621.1"/>
    </source>
</evidence>
<reference evidence="3" key="1">
    <citation type="journal article" date="2020" name="mSystems">
        <title>Genome- and Community-Level Interaction Insights into Carbon Utilization and Element Cycling Functions of Hydrothermarchaeota in Hydrothermal Sediment.</title>
        <authorList>
            <person name="Zhou Z."/>
            <person name="Liu Y."/>
            <person name="Xu W."/>
            <person name="Pan J."/>
            <person name="Luo Z.H."/>
            <person name="Li M."/>
        </authorList>
    </citation>
    <scope>NUCLEOTIDE SEQUENCE [LARGE SCALE GENOMIC DNA]</scope>
    <source>
        <strain evidence="3">SpSt-381</strain>
    </source>
</reference>
<evidence type="ECO:0000256" key="1">
    <source>
        <dbReference type="ARBA" id="ARBA00023284"/>
    </source>
</evidence>
<dbReference type="AlphaFoldDB" id="A0A832I2K3"/>
<dbReference type="SUPFAM" id="SSF52833">
    <property type="entry name" value="Thioredoxin-like"/>
    <property type="match status" value="1"/>
</dbReference>
<dbReference type="InterPro" id="IPR036249">
    <property type="entry name" value="Thioredoxin-like_sf"/>
</dbReference>
<dbReference type="Gene3D" id="3.40.30.10">
    <property type="entry name" value="Glutaredoxin"/>
    <property type="match status" value="1"/>
</dbReference>
<dbReference type="InterPro" id="IPR013766">
    <property type="entry name" value="Thioredoxin_domain"/>
</dbReference>
<dbReference type="GO" id="GO:0016491">
    <property type="term" value="F:oxidoreductase activity"/>
    <property type="evidence" value="ECO:0007669"/>
    <property type="project" value="InterPro"/>
</dbReference>
<keyword evidence="1" id="KW-0676">Redox-active center</keyword>
<protein>
    <submittedName>
        <fullName evidence="3">Peroxiredoxin</fullName>
    </submittedName>
</protein>
<dbReference type="GO" id="GO:0016209">
    <property type="term" value="F:antioxidant activity"/>
    <property type="evidence" value="ECO:0007669"/>
    <property type="project" value="InterPro"/>
</dbReference>
<name>A0A832I2K3_UNCEI</name>
<dbReference type="PROSITE" id="PS51352">
    <property type="entry name" value="THIOREDOXIN_2"/>
    <property type="match status" value="1"/>
</dbReference>
<dbReference type="InterPro" id="IPR000866">
    <property type="entry name" value="AhpC/TSA"/>
</dbReference>
<proteinExistence type="predicted"/>
<dbReference type="InterPro" id="IPR050455">
    <property type="entry name" value="Tpx_Peroxidase_subfamily"/>
</dbReference>
<comment type="caution">
    <text evidence="3">The sequence shown here is derived from an EMBL/GenBank/DDBJ whole genome shotgun (WGS) entry which is preliminary data.</text>
</comment>
<organism evidence="3">
    <name type="scientific">Eiseniibacteriota bacterium</name>
    <dbReference type="NCBI Taxonomy" id="2212470"/>
    <lineage>
        <taxon>Bacteria</taxon>
        <taxon>Candidatus Eiseniibacteriota</taxon>
    </lineage>
</organism>
<dbReference type="PANTHER" id="PTHR43110">
    <property type="entry name" value="THIOL PEROXIDASE"/>
    <property type="match status" value="1"/>
</dbReference>
<evidence type="ECO:0000259" key="2">
    <source>
        <dbReference type="PROSITE" id="PS51352"/>
    </source>
</evidence>
<dbReference type="EMBL" id="DSQF01000019">
    <property type="protein sequence ID" value="HGZ43621.1"/>
    <property type="molecule type" value="Genomic_DNA"/>
</dbReference>
<feature type="domain" description="Thioredoxin" evidence="2">
    <location>
        <begin position="22"/>
        <end position="175"/>
    </location>
</feature>
<dbReference type="CDD" id="cd03018">
    <property type="entry name" value="PRX_AhpE_like"/>
    <property type="match status" value="1"/>
</dbReference>
<gene>
    <name evidence="3" type="ORF">ENR23_09385</name>
</gene>
<sequence>MLFGPRGSGRARMTRRPMFRPIEVGQPAPDFRLKGPGGQFVTLSEHRGRRHVVLVFFPLAFSPVCSHQLPGVQRALPRFEALEATVYGISVDSHYANEAFARSLGLSFDLLSDFRRQTAAAYGVLLEEAGFSGRATFVVDKQGRIAWREVSPDLGDLEQAPSNERALQALEALRGQPA</sequence>
<accession>A0A832I2K3</accession>